<dbReference type="AlphaFoldDB" id="A0A8J3EP80"/>
<reference evidence="3" key="1">
    <citation type="journal article" date="2014" name="Int. J. Syst. Evol. Microbiol.">
        <title>Complete genome sequence of Corynebacterium casei LMG S-19264T (=DSM 44701T), isolated from a smear-ripened cheese.</title>
        <authorList>
            <consortium name="US DOE Joint Genome Institute (JGI-PGF)"/>
            <person name="Walter F."/>
            <person name="Albersmeier A."/>
            <person name="Kalinowski J."/>
            <person name="Ruckert C."/>
        </authorList>
    </citation>
    <scope>NUCLEOTIDE SEQUENCE</scope>
    <source>
        <strain evidence="3">CGMCC 1.12777</strain>
    </source>
</reference>
<dbReference type="InterPro" id="IPR007060">
    <property type="entry name" value="FtsL/DivIC"/>
</dbReference>
<evidence type="ECO:0000256" key="1">
    <source>
        <dbReference type="SAM" id="Coils"/>
    </source>
</evidence>
<keyword evidence="2" id="KW-0472">Membrane</keyword>
<dbReference type="InterPro" id="IPR039076">
    <property type="entry name" value="DivIC"/>
</dbReference>
<evidence type="ECO:0000313" key="4">
    <source>
        <dbReference type="Proteomes" id="UP000656813"/>
    </source>
</evidence>
<dbReference type="PANTHER" id="PTHR40027:SF1">
    <property type="entry name" value="CELL DIVISION PROTEIN DIVIC"/>
    <property type="match status" value="1"/>
</dbReference>
<evidence type="ECO:0000313" key="3">
    <source>
        <dbReference type="EMBL" id="GGH87996.1"/>
    </source>
</evidence>
<sequence length="123" mass="14483">MRSTEVTKIRKDYIASREVYDRSLRKRKRNLMKRLIVFGLALFFIIGGFVSVLHKQTSEIHQADAKKDQLEKRLKTVQAQQVDLNKQIKLLHDSDYLGKIARRDYYMSKDGEIIFASPDEDKH</sequence>
<dbReference type="GO" id="GO:0051301">
    <property type="term" value="P:cell division"/>
    <property type="evidence" value="ECO:0007669"/>
    <property type="project" value="UniProtKB-KW"/>
</dbReference>
<keyword evidence="4" id="KW-1185">Reference proteome</keyword>
<feature type="coiled-coil region" evidence="1">
    <location>
        <begin position="53"/>
        <end position="87"/>
    </location>
</feature>
<comment type="caution">
    <text evidence="3">The sequence shown here is derived from an EMBL/GenBank/DDBJ whole genome shotgun (WGS) entry which is preliminary data.</text>
</comment>
<feature type="transmembrane region" description="Helical" evidence="2">
    <location>
        <begin position="35"/>
        <end position="53"/>
    </location>
</feature>
<name>A0A8J3EP80_9BACL</name>
<organism evidence="3 4">
    <name type="scientific">Pullulanibacillus pueri</name>
    <dbReference type="NCBI Taxonomy" id="1437324"/>
    <lineage>
        <taxon>Bacteria</taxon>
        <taxon>Bacillati</taxon>
        <taxon>Bacillota</taxon>
        <taxon>Bacilli</taxon>
        <taxon>Bacillales</taxon>
        <taxon>Sporolactobacillaceae</taxon>
        <taxon>Pullulanibacillus</taxon>
    </lineage>
</organism>
<dbReference type="Proteomes" id="UP000656813">
    <property type="component" value="Unassembled WGS sequence"/>
</dbReference>
<reference evidence="3" key="2">
    <citation type="submission" date="2020-09" db="EMBL/GenBank/DDBJ databases">
        <authorList>
            <person name="Sun Q."/>
            <person name="Zhou Y."/>
        </authorList>
    </citation>
    <scope>NUCLEOTIDE SEQUENCE</scope>
    <source>
        <strain evidence="3">CGMCC 1.12777</strain>
    </source>
</reference>
<gene>
    <name evidence="3" type="ORF">GCM10007096_39300</name>
</gene>
<keyword evidence="1" id="KW-0175">Coiled coil</keyword>
<keyword evidence="3" id="KW-0131">Cell cycle</keyword>
<accession>A0A8J3EP80</accession>
<keyword evidence="3" id="KW-0132">Cell division</keyword>
<dbReference type="Pfam" id="PF04977">
    <property type="entry name" value="DivIC"/>
    <property type="match status" value="1"/>
</dbReference>
<keyword evidence="2" id="KW-0812">Transmembrane</keyword>
<dbReference type="EMBL" id="BMFV01000045">
    <property type="protein sequence ID" value="GGH87996.1"/>
    <property type="molecule type" value="Genomic_DNA"/>
</dbReference>
<dbReference type="PANTHER" id="PTHR40027">
    <property type="entry name" value="CELL DIVISION PROTEIN DIVIC"/>
    <property type="match status" value="1"/>
</dbReference>
<evidence type="ECO:0000256" key="2">
    <source>
        <dbReference type="SAM" id="Phobius"/>
    </source>
</evidence>
<keyword evidence="2" id="KW-1133">Transmembrane helix</keyword>
<proteinExistence type="predicted"/>
<protein>
    <submittedName>
        <fullName evidence="3">Cell division protein DIVIC</fullName>
    </submittedName>
</protein>